<comment type="similarity">
    <text evidence="1">Belongs to the peptidase S33 family.</text>
</comment>
<accession>A0A1L3MIR8</accession>
<feature type="signal peptide" evidence="5">
    <location>
        <begin position="1"/>
        <end position="28"/>
    </location>
</feature>
<evidence type="ECO:0000259" key="7">
    <source>
        <dbReference type="Pfam" id="PF08386"/>
    </source>
</evidence>
<dbReference type="RefSeq" id="WP_072625470.1">
    <property type="nucleotide sequence ID" value="NZ_CP013290.1"/>
</dbReference>
<evidence type="ECO:0000259" key="6">
    <source>
        <dbReference type="Pfam" id="PF00561"/>
    </source>
</evidence>
<feature type="chain" id="PRO_5013109138" evidence="5">
    <location>
        <begin position="29"/>
        <end position="510"/>
    </location>
</feature>
<dbReference type="EMBL" id="CP013290">
    <property type="protein sequence ID" value="APH02317.1"/>
    <property type="molecule type" value="Genomic_DNA"/>
</dbReference>
<dbReference type="InterPro" id="IPR051601">
    <property type="entry name" value="Serine_prot/Carboxylest_S33"/>
</dbReference>
<evidence type="ECO:0000313" key="9">
    <source>
        <dbReference type="Proteomes" id="UP000182938"/>
    </source>
</evidence>
<organism evidence="8 9">
    <name type="scientific">Janibacter indicus</name>
    <dbReference type="NCBI Taxonomy" id="857417"/>
    <lineage>
        <taxon>Bacteria</taxon>
        <taxon>Bacillati</taxon>
        <taxon>Actinomycetota</taxon>
        <taxon>Actinomycetes</taxon>
        <taxon>Micrococcales</taxon>
        <taxon>Intrasporangiaceae</taxon>
        <taxon>Janibacter</taxon>
    </lineage>
</organism>
<keyword evidence="9" id="KW-1185">Reference proteome</keyword>
<dbReference type="InterPro" id="IPR029058">
    <property type="entry name" value="AB_hydrolase_fold"/>
</dbReference>
<dbReference type="Gene3D" id="3.40.50.1820">
    <property type="entry name" value="alpha/beta hydrolase"/>
    <property type="match status" value="1"/>
</dbReference>
<evidence type="ECO:0000313" key="8">
    <source>
        <dbReference type="EMBL" id="APH02317.1"/>
    </source>
</evidence>
<evidence type="ECO:0000256" key="4">
    <source>
        <dbReference type="SAM" id="MobiDB-lite"/>
    </source>
</evidence>
<dbReference type="InterPro" id="IPR000073">
    <property type="entry name" value="AB_hydrolase_1"/>
</dbReference>
<feature type="compositionally biased region" description="Basic and acidic residues" evidence="4">
    <location>
        <begin position="162"/>
        <end position="185"/>
    </location>
</feature>
<dbReference type="Proteomes" id="UP000182938">
    <property type="component" value="Chromosome"/>
</dbReference>
<feature type="domain" description="AB hydrolase-1" evidence="6">
    <location>
        <begin position="105"/>
        <end position="283"/>
    </location>
</feature>
<proteinExistence type="inferred from homology"/>
<dbReference type="PANTHER" id="PTHR43248:SF29">
    <property type="entry name" value="TRIPEPTIDYL AMINOPEPTIDASE"/>
    <property type="match status" value="1"/>
</dbReference>
<keyword evidence="2 5" id="KW-0732">Signal</keyword>
<dbReference type="GO" id="GO:0016787">
    <property type="term" value="F:hydrolase activity"/>
    <property type="evidence" value="ECO:0007669"/>
    <property type="project" value="UniProtKB-KW"/>
</dbReference>
<feature type="domain" description="Peptidase S33 tripeptidyl aminopeptidase-like C-terminal" evidence="7">
    <location>
        <begin position="407"/>
        <end position="504"/>
    </location>
</feature>
<dbReference type="InterPro" id="IPR013595">
    <property type="entry name" value="Pept_S33_TAP-like_C"/>
</dbReference>
<protein>
    <submittedName>
        <fullName evidence="8">Proteinase</fullName>
    </submittedName>
</protein>
<dbReference type="Pfam" id="PF08386">
    <property type="entry name" value="Abhydrolase_4"/>
    <property type="match status" value="1"/>
</dbReference>
<feature type="region of interest" description="Disordered" evidence="4">
    <location>
        <begin position="159"/>
        <end position="185"/>
    </location>
</feature>
<gene>
    <name evidence="8" type="ORF">ASJ30_12900</name>
</gene>
<evidence type="ECO:0000256" key="2">
    <source>
        <dbReference type="ARBA" id="ARBA00022729"/>
    </source>
</evidence>
<dbReference type="AlphaFoldDB" id="A0A1L3MIR8"/>
<dbReference type="SUPFAM" id="SSF53474">
    <property type="entry name" value="alpha/beta-Hydrolases"/>
    <property type="match status" value="1"/>
</dbReference>
<dbReference type="KEGG" id="jte:ASJ30_12900"/>
<dbReference type="Pfam" id="PF00561">
    <property type="entry name" value="Abhydrolase_1"/>
    <property type="match status" value="1"/>
</dbReference>
<evidence type="ECO:0000256" key="1">
    <source>
        <dbReference type="ARBA" id="ARBA00010088"/>
    </source>
</evidence>
<sequence length="510" mass="53868">MSSRRSRTPRVVAAVSALLLPVAGCSLLEPGTTPTGLTTGDTTPPAGTTGLERFYSQELDWGGCRGSDGECARLEVPMDYEDPDGQTIEIAVLRVEAKGEAAGSLVVNPGGPGGSGVDYAAAADFIVSDQIRRHFDVVGFDPRGVGRSHPVDCLSDADMDDYLAKDPTPDTPEEKSAGERAQKEFADGCKDKTGELLGHVSTADAARDMDVLRAALGDGKLTYLGKSYGTYLGATYADLFPDRAGRMVLDGVLPPDATSEEVAIGQAKGFDTATRAWAQDCVDDDCPLGSSVDEVVEHVQSQLEELDEQPLPASAGIELTEGWATWGIAQAMYDQGMWSQLTDALVAADDGDGGPLSELGRAYAGRDSSGAYQNNMLEALPAVSCLDTPDGPGGPDDLVARAEEEAPIWGRALASESPCAQWPIDPTNTPHEVDAEGADPILVVGTTRDPATPYEWAQRLHEQLADSALITHEGDGHTAYMRQNSCVDEAVDEFWLTGTTPDGGELTCEE</sequence>
<evidence type="ECO:0000256" key="3">
    <source>
        <dbReference type="ARBA" id="ARBA00022801"/>
    </source>
</evidence>
<reference evidence="8 9" key="1">
    <citation type="submission" date="2015-11" db="EMBL/GenBank/DDBJ databases">
        <authorList>
            <person name="Zhang Y."/>
            <person name="Guo Z."/>
        </authorList>
    </citation>
    <scope>NUCLEOTIDE SEQUENCE [LARGE SCALE GENOMIC DNA]</scope>
    <source>
        <strain evidence="8 9">YFY001</strain>
    </source>
</reference>
<name>A0A1L3MIR8_9MICO</name>
<dbReference type="PANTHER" id="PTHR43248">
    <property type="entry name" value="2-SUCCINYL-6-HYDROXY-2,4-CYCLOHEXADIENE-1-CARBOXYLATE SYNTHASE"/>
    <property type="match status" value="1"/>
</dbReference>
<evidence type="ECO:0000256" key="5">
    <source>
        <dbReference type="SAM" id="SignalP"/>
    </source>
</evidence>
<keyword evidence="3" id="KW-0378">Hydrolase</keyword>